<comment type="similarity">
    <text evidence="2">Belongs to the krueppel C2H2-type zinc-finger protein family.</text>
</comment>
<reference evidence="18" key="1">
    <citation type="submission" date="2015-07" db="EMBL/GenBank/DDBJ databases">
        <title>MeaNS - Measles Nucleotide Surveillance Program.</title>
        <authorList>
            <person name="Tran T."/>
            <person name="Druce J."/>
        </authorList>
    </citation>
    <scope>NUCLEOTIDE SEQUENCE</scope>
    <source>
        <strain evidence="18">UCB-OBI-ISO-001</strain>
        <tissue evidence="18">Gonad</tissue>
    </source>
</reference>
<dbReference type="PROSITE" id="PS50157">
    <property type="entry name" value="ZINC_FINGER_C2H2_2"/>
    <property type="match status" value="5"/>
</dbReference>
<feature type="domain" description="C2H2-type" evidence="17">
    <location>
        <begin position="459"/>
        <end position="486"/>
    </location>
</feature>
<evidence type="ECO:0000256" key="9">
    <source>
        <dbReference type="ARBA" id="ARBA00022833"/>
    </source>
</evidence>
<keyword evidence="10" id="KW-0805">Transcription regulation</keyword>
<dbReference type="EMBL" id="KQ426760">
    <property type="protein sequence ID" value="KOF67857.1"/>
    <property type="molecule type" value="Genomic_DNA"/>
</dbReference>
<keyword evidence="12" id="KW-0010">Activator</keyword>
<keyword evidence="13" id="KW-0804">Transcription</keyword>
<dbReference type="FunFam" id="3.30.160.60:FF:000100">
    <property type="entry name" value="Zinc finger 45-like"/>
    <property type="match status" value="1"/>
</dbReference>
<keyword evidence="14" id="KW-0539">Nucleus</keyword>
<dbReference type="AlphaFoldDB" id="A0A0L8FT57"/>
<dbReference type="KEGG" id="obi:106881315"/>
<feature type="domain" description="C2H2-type" evidence="17">
    <location>
        <begin position="431"/>
        <end position="458"/>
    </location>
</feature>
<evidence type="ECO:0000256" key="13">
    <source>
        <dbReference type="ARBA" id="ARBA00023163"/>
    </source>
</evidence>
<evidence type="ECO:0000256" key="8">
    <source>
        <dbReference type="ARBA" id="ARBA00022782"/>
    </source>
</evidence>
<feature type="compositionally biased region" description="Basic and acidic residues" evidence="16">
    <location>
        <begin position="847"/>
        <end position="857"/>
    </location>
</feature>
<dbReference type="PANTHER" id="PTHR24379">
    <property type="entry name" value="KRAB AND ZINC FINGER DOMAIN-CONTAINING"/>
    <property type="match status" value="1"/>
</dbReference>
<evidence type="ECO:0000256" key="2">
    <source>
        <dbReference type="ARBA" id="ARBA00006991"/>
    </source>
</evidence>
<keyword evidence="11" id="KW-0238">DNA-binding</keyword>
<evidence type="ECO:0000256" key="15">
    <source>
        <dbReference type="PROSITE-ProRule" id="PRU00042"/>
    </source>
</evidence>
<proteinExistence type="inferred from homology"/>
<keyword evidence="6" id="KW-0677">Repeat</keyword>
<evidence type="ECO:0000256" key="1">
    <source>
        <dbReference type="ARBA" id="ARBA00004123"/>
    </source>
</evidence>
<evidence type="ECO:0000256" key="4">
    <source>
        <dbReference type="ARBA" id="ARBA00022491"/>
    </source>
</evidence>
<protein>
    <recommendedName>
        <fullName evidence="17">C2H2-type domain-containing protein</fullName>
    </recommendedName>
</protein>
<keyword evidence="4" id="KW-0678">Repressor</keyword>
<keyword evidence="9" id="KW-0862">Zinc</keyword>
<evidence type="ECO:0000256" key="12">
    <source>
        <dbReference type="ARBA" id="ARBA00023159"/>
    </source>
</evidence>
<evidence type="ECO:0000256" key="6">
    <source>
        <dbReference type="ARBA" id="ARBA00022737"/>
    </source>
</evidence>
<feature type="domain" description="C2H2-type" evidence="17">
    <location>
        <begin position="107"/>
        <end position="129"/>
    </location>
</feature>
<keyword evidence="3" id="KW-0217">Developmental protein</keyword>
<evidence type="ECO:0000313" key="18">
    <source>
        <dbReference type="EMBL" id="KOF67857.1"/>
    </source>
</evidence>
<dbReference type="SUPFAM" id="SSF57667">
    <property type="entry name" value="beta-beta-alpha zinc fingers"/>
    <property type="match status" value="2"/>
</dbReference>
<feature type="domain" description="C2H2-type" evidence="17">
    <location>
        <begin position="499"/>
        <end position="521"/>
    </location>
</feature>
<gene>
    <name evidence="18" type="ORF">OCBIM_22008750mg</name>
</gene>
<evidence type="ECO:0000256" key="16">
    <source>
        <dbReference type="SAM" id="MobiDB-lite"/>
    </source>
</evidence>
<dbReference type="InterPro" id="IPR013087">
    <property type="entry name" value="Znf_C2H2_type"/>
</dbReference>
<evidence type="ECO:0000256" key="10">
    <source>
        <dbReference type="ARBA" id="ARBA00023015"/>
    </source>
</evidence>
<dbReference type="PANTHER" id="PTHR24379:SF128">
    <property type="entry name" value="C2H2-TYPE DOMAIN-CONTAINING PROTEIN"/>
    <property type="match status" value="1"/>
</dbReference>
<keyword evidence="8" id="KW-0221">Differentiation</keyword>
<dbReference type="Gene3D" id="3.30.160.60">
    <property type="entry name" value="Classic Zinc Finger"/>
    <property type="match status" value="3"/>
</dbReference>
<evidence type="ECO:0000256" key="3">
    <source>
        <dbReference type="ARBA" id="ARBA00022473"/>
    </source>
</evidence>
<dbReference type="InterPro" id="IPR036236">
    <property type="entry name" value="Znf_C2H2_sf"/>
</dbReference>
<evidence type="ECO:0000256" key="11">
    <source>
        <dbReference type="ARBA" id="ARBA00023125"/>
    </source>
</evidence>
<comment type="subcellular location">
    <subcellularLocation>
        <location evidence="1">Nucleus</location>
    </subcellularLocation>
</comment>
<evidence type="ECO:0000256" key="5">
    <source>
        <dbReference type="ARBA" id="ARBA00022723"/>
    </source>
</evidence>
<dbReference type="PROSITE" id="PS00028">
    <property type="entry name" value="ZINC_FINGER_C2H2_1"/>
    <property type="match status" value="7"/>
</dbReference>
<dbReference type="GO" id="GO:0008270">
    <property type="term" value="F:zinc ion binding"/>
    <property type="evidence" value="ECO:0007669"/>
    <property type="project" value="UniProtKB-KW"/>
</dbReference>
<feature type="region of interest" description="Disordered" evidence="16">
    <location>
        <begin position="847"/>
        <end position="868"/>
    </location>
</feature>
<feature type="domain" description="C2H2-type" evidence="17">
    <location>
        <begin position="79"/>
        <end position="106"/>
    </location>
</feature>
<evidence type="ECO:0000256" key="7">
    <source>
        <dbReference type="ARBA" id="ARBA00022771"/>
    </source>
</evidence>
<name>A0A0L8FT57_OCTBM</name>
<sequence length="1020" mass="117250">MVATTNSTKASDREKIERTSLSFKCNRCDEKFRTFISFMKHRNVPSKYNGRKCGDILQKICLSASMVDFLKHNRNIKLFQCKICQKDFSHISYLLVHLRIHSKQAPYVCDYCSKTFIIGLHLQRHLESHKKDILHLPKCESCSNNIDKLMKLFKVDSCSNYCRCPFCYKNIKADENFTVAHLRSHFPEHSTCVKCNFRSVHYKKILIKLKAKVLLQSPHRSLKRLGRTGSSVIECERCGVWFKRNQLAIHLISHSMEQLHCGFCDVIFRSRYLLKKHEATCENKDVIAKSEGMSLKSALLKERNNSKQCPFCSQIFLSFTTLKMHLPIHAENCTLKSDFESLEEDPDETNLETSSEHIPALSCINGEPKTNGYSEMNLKPNTFNQCSFCSAICQNVPERNLHEMDHYEIPASYSEFYSNEYKIQHHSNLLYQCKYCRKVFMSACNFNSHMDSHFGKPPFHCKVCHEVFTSPDGYFDHEKDHSILQTRDNSHAVSSSSIRLCEICGEVFHNLNVFKKHIKSHEMKCINCSAHFSTDKPLHDHMKQHLVPITGDNDRSKTAPPRENRDVELTSANVKNNRFSKAETYTFSGPDKRNLSVSSQGCETGLDFIPFYKNRPNLVPSSPYQFEPPKVSSFCERQLLQTGKNTNYYNPLLLQKNKNDSIFSVAGSNGFSRFNDGNEAYKTKPTRMDINCNISSQEKIGLPDKSVNSPVSESLGMDNFNAFKSMNTVAAFEPLKMESTNSRYRGHYSCTKNRLESSNIFDNKQKCGLISDIPFDKYPNTLDFRDENQLNNQKENENNPVLIQAGSNSTGMSYFNENNCLVLDTNDGYSLEQRICENWESKQKGKDSDKFQLKEHTTPVSASPLKKHLSKRYQPADICFSKSSTIKEDLRCQPKSRSKNIYSEYNFPKYSISLEKKSMYATSQSNNCQDKESTFQNRRNFLKIPEVHSNWNNNGNIAEKLLITEMSKTPVKKDDVGCHASLNENHFSDANNNTLCDNLTDYSHTTLATSCDREENFSFI</sequence>
<keyword evidence="5" id="KW-0479">Metal-binding</keyword>
<keyword evidence="7 15" id="KW-0863">Zinc-finger</keyword>
<evidence type="ECO:0000256" key="14">
    <source>
        <dbReference type="ARBA" id="ARBA00023242"/>
    </source>
</evidence>
<organism evidence="18">
    <name type="scientific">Octopus bimaculoides</name>
    <name type="common">California two-spotted octopus</name>
    <dbReference type="NCBI Taxonomy" id="37653"/>
    <lineage>
        <taxon>Eukaryota</taxon>
        <taxon>Metazoa</taxon>
        <taxon>Spiralia</taxon>
        <taxon>Lophotrochozoa</taxon>
        <taxon>Mollusca</taxon>
        <taxon>Cephalopoda</taxon>
        <taxon>Coleoidea</taxon>
        <taxon>Octopodiformes</taxon>
        <taxon>Octopoda</taxon>
        <taxon>Incirrata</taxon>
        <taxon>Octopodidae</taxon>
        <taxon>Octopus</taxon>
    </lineage>
</organism>
<dbReference type="SMART" id="SM00355">
    <property type="entry name" value="ZnF_C2H2"/>
    <property type="match status" value="11"/>
</dbReference>
<dbReference type="Pfam" id="PF00096">
    <property type="entry name" value="zf-C2H2"/>
    <property type="match status" value="2"/>
</dbReference>
<accession>A0A0L8FT57</accession>
<dbReference type="OrthoDB" id="10284151at2759"/>
<evidence type="ECO:0000259" key="17">
    <source>
        <dbReference type="PROSITE" id="PS50157"/>
    </source>
</evidence>